<evidence type="ECO:0000256" key="1">
    <source>
        <dbReference type="ARBA" id="ARBA00022723"/>
    </source>
</evidence>
<dbReference type="OrthoDB" id="9813965at2"/>
<evidence type="ECO:0000259" key="2">
    <source>
        <dbReference type="PROSITE" id="PS50846"/>
    </source>
</evidence>
<dbReference type="GO" id="GO:0046872">
    <property type="term" value="F:metal ion binding"/>
    <property type="evidence" value="ECO:0007669"/>
    <property type="project" value="UniProtKB-KW"/>
</dbReference>
<dbReference type="PROSITE" id="PS50846">
    <property type="entry name" value="HMA_2"/>
    <property type="match status" value="1"/>
</dbReference>
<dbReference type="InterPro" id="IPR017969">
    <property type="entry name" value="Heavy-metal-associated_CS"/>
</dbReference>
<keyword evidence="4" id="KW-1185">Reference proteome</keyword>
<dbReference type="Pfam" id="PF00403">
    <property type="entry name" value="HMA"/>
    <property type="match status" value="1"/>
</dbReference>
<organism evidence="3 4">
    <name type="scientific">Citricoccus muralis</name>
    <dbReference type="NCBI Taxonomy" id="169134"/>
    <lineage>
        <taxon>Bacteria</taxon>
        <taxon>Bacillati</taxon>
        <taxon>Actinomycetota</taxon>
        <taxon>Actinomycetes</taxon>
        <taxon>Micrococcales</taxon>
        <taxon>Micrococcaceae</taxon>
        <taxon>Citricoccus</taxon>
    </lineage>
</organism>
<sequence>MTEPMSSPLPMASGGCSCCAPDAAPTPGSDAAEASFPAASGTSTTYRVEGMTCGHCVGTIAGAVSALHGVNDVKVELVAGGISPVTVTGAASSNTVRAAIEEAGYRVLTS</sequence>
<gene>
    <name evidence="3" type="ORF">C8E99_0017</name>
</gene>
<accession>A0A3D9L7G3</accession>
<evidence type="ECO:0000313" key="3">
    <source>
        <dbReference type="EMBL" id="REE02255.1"/>
    </source>
</evidence>
<dbReference type="AlphaFoldDB" id="A0A3D9L7G3"/>
<dbReference type="RefSeq" id="WP_115930563.1">
    <property type="nucleotide sequence ID" value="NZ_QREH01000001.1"/>
</dbReference>
<dbReference type="InterPro" id="IPR006121">
    <property type="entry name" value="HMA_dom"/>
</dbReference>
<keyword evidence="1" id="KW-0479">Metal-binding</keyword>
<dbReference type="Proteomes" id="UP000256727">
    <property type="component" value="Unassembled WGS sequence"/>
</dbReference>
<name>A0A3D9L7G3_9MICC</name>
<dbReference type="SUPFAM" id="SSF55008">
    <property type="entry name" value="HMA, heavy metal-associated domain"/>
    <property type="match status" value="1"/>
</dbReference>
<dbReference type="CDD" id="cd00371">
    <property type="entry name" value="HMA"/>
    <property type="match status" value="1"/>
</dbReference>
<dbReference type="PROSITE" id="PS01047">
    <property type="entry name" value="HMA_1"/>
    <property type="match status" value="1"/>
</dbReference>
<dbReference type="Gene3D" id="3.30.70.100">
    <property type="match status" value="1"/>
</dbReference>
<proteinExistence type="predicted"/>
<dbReference type="EMBL" id="QREH01000001">
    <property type="protein sequence ID" value="REE02255.1"/>
    <property type="molecule type" value="Genomic_DNA"/>
</dbReference>
<dbReference type="InterPro" id="IPR036163">
    <property type="entry name" value="HMA_dom_sf"/>
</dbReference>
<reference evidence="3 4" key="1">
    <citation type="submission" date="2018-07" db="EMBL/GenBank/DDBJ databases">
        <title>Sequencing the genomes of 1000 actinobacteria strains.</title>
        <authorList>
            <person name="Klenk H.-P."/>
        </authorList>
    </citation>
    <scope>NUCLEOTIDE SEQUENCE [LARGE SCALE GENOMIC DNA]</scope>
    <source>
        <strain evidence="3 4">DSM 14442</strain>
    </source>
</reference>
<evidence type="ECO:0000313" key="4">
    <source>
        <dbReference type="Proteomes" id="UP000256727"/>
    </source>
</evidence>
<protein>
    <submittedName>
        <fullName evidence="3">Copper chaperone CopZ</fullName>
    </submittedName>
</protein>
<comment type="caution">
    <text evidence="3">The sequence shown here is derived from an EMBL/GenBank/DDBJ whole genome shotgun (WGS) entry which is preliminary data.</text>
</comment>
<feature type="domain" description="HMA" evidence="2">
    <location>
        <begin position="42"/>
        <end position="108"/>
    </location>
</feature>